<comment type="caution">
    <text evidence="2">The sequence shown here is derived from an EMBL/GenBank/DDBJ whole genome shotgun (WGS) entry which is preliminary data.</text>
</comment>
<organism evidence="2 3">
    <name type="scientific">Basidiobolus ranarum</name>
    <dbReference type="NCBI Taxonomy" id="34480"/>
    <lineage>
        <taxon>Eukaryota</taxon>
        <taxon>Fungi</taxon>
        <taxon>Fungi incertae sedis</taxon>
        <taxon>Zoopagomycota</taxon>
        <taxon>Entomophthoromycotina</taxon>
        <taxon>Basidiobolomycetes</taxon>
        <taxon>Basidiobolales</taxon>
        <taxon>Basidiobolaceae</taxon>
        <taxon>Basidiobolus</taxon>
    </lineage>
</organism>
<dbReference type="PANTHER" id="PTHR22957:SF26">
    <property type="entry name" value="LD44506P"/>
    <property type="match status" value="1"/>
</dbReference>
<evidence type="ECO:0000313" key="2">
    <source>
        <dbReference type="EMBL" id="KAK9719613.1"/>
    </source>
</evidence>
<evidence type="ECO:0000313" key="3">
    <source>
        <dbReference type="Proteomes" id="UP001479436"/>
    </source>
</evidence>
<proteinExistence type="predicted"/>
<gene>
    <name evidence="2" type="primary">GYP1</name>
    <name evidence="2" type="ORF">K7432_004680</name>
</gene>
<dbReference type="EMBL" id="JASJQH010007042">
    <property type="protein sequence ID" value="KAK9719613.1"/>
    <property type="molecule type" value="Genomic_DNA"/>
</dbReference>
<dbReference type="PANTHER" id="PTHR22957">
    <property type="entry name" value="TBC1 DOMAIN FAMILY MEMBER GTPASE-ACTIVATING PROTEIN"/>
    <property type="match status" value="1"/>
</dbReference>
<name>A0ABR2W498_9FUNG</name>
<dbReference type="Proteomes" id="UP001479436">
    <property type="component" value="Unassembled WGS sequence"/>
</dbReference>
<dbReference type="PROSITE" id="PS50086">
    <property type="entry name" value="TBC_RABGAP"/>
    <property type="match status" value="1"/>
</dbReference>
<dbReference type="SMART" id="SM00164">
    <property type="entry name" value="TBC"/>
    <property type="match status" value="1"/>
</dbReference>
<dbReference type="SUPFAM" id="SSF47923">
    <property type="entry name" value="Ypt/Rab-GAP domain of gyp1p"/>
    <property type="match status" value="2"/>
</dbReference>
<reference evidence="2 3" key="1">
    <citation type="submission" date="2023-04" db="EMBL/GenBank/DDBJ databases">
        <title>Genome of Basidiobolus ranarum AG-B5.</title>
        <authorList>
            <person name="Stajich J.E."/>
            <person name="Carter-House D."/>
            <person name="Gryganskyi A."/>
        </authorList>
    </citation>
    <scope>NUCLEOTIDE SEQUENCE [LARGE SCALE GENOMIC DNA]</scope>
    <source>
        <strain evidence="2 3">AG-B5</strain>
    </source>
</reference>
<dbReference type="InterPro" id="IPR035969">
    <property type="entry name" value="Rab-GAP_TBC_sf"/>
</dbReference>
<sequence length="477" mass="54702">MNTSDTDTRSFWRRSLKKMSEKTPDQNGLNVFGAQYSHGTVIAGSDLSNSYRSGGNSQRTNRYSGRISPTDFIDNINQDWDSDVNGEVHSSKDSLQVPFFNVQNLADSDCDIEGDLSAQLTRSRTPPPKTSCTNVDLSSSMAKPVLKSKMSDSQLSKYNRLKKLLQASSVDLAKLQELCWNGIPEDLRPTAWQLMLGYLPCNAERRAQTLARKRKEYEDAVAQTFSRGEAGLDEEMWHQITIDVPRTNSEVALYRHPVTQECLKRILYCWAVQHPASGYVQGINDLVTPFFQVFLTAYTDEDPENFNISTLSKETLSTLEADTFWCLTKLLDGIQDNYTFAQPGIQRQIFKLREFIERVDAPLAAHLAAEGVEYIQFTFRWMNCLLLREIPMKATIRMWDTYLAEGETGFSDFHLYMCAAFLVYWSEHLKKLEFQDIIMFLQSLPTQNWTDQEIEMLLSQAYIWKTLFHNAPNHFGH</sequence>
<evidence type="ECO:0000259" key="1">
    <source>
        <dbReference type="PROSITE" id="PS50086"/>
    </source>
</evidence>
<dbReference type="Gene3D" id="1.10.8.270">
    <property type="entry name" value="putative rabgap domain of human tbc1 domain family member 14 like domains"/>
    <property type="match status" value="1"/>
</dbReference>
<protein>
    <submittedName>
        <fullName evidence="2">GTPase-activating protein</fullName>
    </submittedName>
</protein>
<dbReference type="Gene3D" id="1.10.10.750">
    <property type="entry name" value="Ypt/Rab-GAP domain of gyp1p, domain 1"/>
    <property type="match status" value="1"/>
</dbReference>
<feature type="domain" description="Rab-GAP TBC" evidence="1">
    <location>
        <begin position="182"/>
        <end position="406"/>
    </location>
</feature>
<dbReference type="InterPro" id="IPR000195">
    <property type="entry name" value="Rab-GAP-TBC_dom"/>
</dbReference>
<dbReference type="Gene3D" id="1.10.472.80">
    <property type="entry name" value="Ypt/Rab-GAP domain of gyp1p, domain 3"/>
    <property type="match status" value="1"/>
</dbReference>
<dbReference type="Pfam" id="PF00566">
    <property type="entry name" value="RabGAP-TBC"/>
    <property type="match status" value="1"/>
</dbReference>
<accession>A0ABR2W498</accession>
<keyword evidence="3" id="KW-1185">Reference proteome</keyword>